<dbReference type="Proteomes" id="UP000183469">
    <property type="component" value="Unassembled WGS sequence"/>
</dbReference>
<evidence type="ECO:0000313" key="1">
    <source>
        <dbReference type="EMBL" id="SEA12744.1"/>
    </source>
</evidence>
<reference evidence="1 2" key="1">
    <citation type="submission" date="2016-10" db="EMBL/GenBank/DDBJ databases">
        <authorList>
            <person name="de Groot N.N."/>
        </authorList>
    </citation>
    <scope>NUCLEOTIDE SEQUENCE [LARGE SCALE GENOMIC DNA]</scope>
    <source>
        <strain evidence="1 2">DSM 2872</strain>
    </source>
</reference>
<dbReference type="EMBL" id="FNQG01000008">
    <property type="protein sequence ID" value="SEA12744.1"/>
    <property type="molecule type" value="Genomic_DNA"/>
</dbReference>
<evidence type="ECO:0000313" key="2">
    <source>
        <dbReference type="Proteomes" id="UP000183469"/>
    </source>
</evidence>
<proteinExistence type="predicted"/>
<sequence length="191" mass="21687">MRTNLRYILLPLALLLSILTINVFSARDTNKQNLLRFPAFQTIDLNGNTITNKIFTGKFTVVVLWVTKDENSRQLWRFLSDWQQAENGRVQIIGLVGDVKSTDDAAKISYAQQMTADFVQPQLLVNDDMAEFLTNMRAAPAICFVDANGRLVGQPVIGYEPELIKKEARRLLATDFQTDRDKSLFMKKASQ</sequence>
<gene>
    <name evidence="1" type="ORF">SAMN05660648_02079</name>
</gene>
<organism evidence="1 2">
    <name type="scientific">Selenomonas ruminantium</name>
    <dbReference type="NCBI Taxonomy" id="971"/>
    <lineage>
        <taxon>Bacteria</taxon>
        <taxon>Bacillati</taxon>
        <taxon>Bacillota</taxon>
        <taxon>Negativicutes</taxon>
        <taxon>Selenomonadales</taxon>
        <taxon>Selenomonadaceae</taxon>
        <taxon>Selenomonas</taxon>
    </lineage>
</organism>
<accession>A0A1H3YNY3</accession>
<dbReference type="AlphaFoldDB" id="A0A1H3YNY3"/>
<dbReference type="SUPFAM" id="SSF52833">
    <property type="entry name" value="Thioredoxin-like"/>
    <property type="match status" value="1"/>
</dbReference>
<dbReference type="Gene3D" id="3.40.30.10">
    <property type="entry name" value="Glutaredoxin"/>
    <property type="match status" value="1"/>
</dbReference>
<name>A0A1H3YNY3_SELRU</name>
<dbReference type="InterPro" id="IPR036249">
    <property type="entry name" value="Thioredoxin-like_sf"/>
</dbReference>
<dbReference type="OrthoDB" id="9809733at2"/>
<protein>
    <submittedName>
        <fullName evidence="1">Uncharacterized protein</fullName>
    </submittedName>
</protein>
<dbReference type="RefSeq" id="WP_074672552.1">
    <property type="nucleotide sequence ID" value="NZ_FNQG01000008.1"/>
</dbReference>